<evidence type="ECO:0000256" key="4">
    <source>
        <dbReference type="ARBA" id="ARBA00022989"/>
    </source>
</evidence>
<reference evidence="11 12" key="1">
    <citation type="journal article" date="2007" name="Science">
        <title>Sea anemone genome reveals ancestral eumetazoan gene repertoire and genomic organization.</title>
        <authorList>
            <person name="Putnam N.H."/>
            <person name="Srivastava M."/>
            <person name="Hellsten U."/>
            <person name="Dirks B."/>
            <person name="Chapman J."/>
            <person name="Salamov A."/>
            <person name="Terry A."/>
            <person name="Shapiro H."/>
            <person name="Lindquist E."/>
            <person name="Kapitonov V.V."/>
            <person name="Jurka J."/>
            <person name="Genikhovich G."/>
            <person name="Grigoriev I.V."/>
            <person name="Lucas S.M."/>
            <person name="Steele R.E."/>
            <person name="Finnerty J.R."/>
            <person name="Technau U."/>
            <person name="Martindale M.Q."/>
            <person name="Rokhsar D.S."/>
        </authorList>
    </citation>
    <scope>NUCLEOTIDE SEQUENCE [LARGE SCALE GENOMIC DNA]</scope>
    <source>
        <strain evidence="12">CH2 X CH6</strain>
    </source>
</reference>
<feature type="transmembrane region" description="Helical" evidence="9">
    <location>
        <begin position="6"/>
        <end position="25"/>
    </location>
</feature>
<sequence>LYDTFPVIIAVGVIIMNSLAIALVVRVRKLRTVTNTILASLAASDLMMGVLGIPLYLSCAATYHASLCVSSAIIVRFISVSTVLHHCLVAVDRHLSVERAMRYPQLVTKRRVTCSVLIIWGVALVVAVVQLSWFPSDVDVTEDMIHRIARITVIYDITCLVLFFGLPLAVMVYAYARLFVVLRGQLRAISRDSLPVCGRNTQSQREWRALLILSSMVAVYVIGYVPYFLLN</sequence>
<dbReference type="InParanoid" id="A7RJH7"/>
<evidence type="ECO:0000256" key="8">
    <source>
        <dbReference type="ARBA" id="ARBA00023224"/>
    </source>
</evidence>
<dbReference type="EMBL" id="DS469514">
    <property type="protein sequence ID" value="EDO48380.1"/>
    <property type="molecule type" value="Genomic_DNA"/>
</dbReference>
<gene>
    <name evidence="11" type="ORF">NEMVEDRAFT_v1g35490</name>
</gene>
<dbReference type="GO" id="GO:0001609">
    <property type="term" value="F:G protein-coupled adenosine receptor activity"/>
    <property type="evidence" value="ECO:0000318"/>
    <property type="project" value="GO_Central"/>
</dbReference>
<dbReference type="HOGENOM" id="CLU_009579_3_6_1"/>
<accession>A7RJH7</accession>
<evidence type="ECO:0000256" key="9">
    <source>
        <dbReference type="SAM" id="Phobius"/>
    </source>
</evidence>
<keyword evidence="5" id="KW-0297">G-protein coupled receptor</keyword>
<dbReference type="Proteomes" id="UP000001593">
    <property type="component" value="Unassembled WGS sequence"/>
</dbReference>
<dbReference type="Pfam" id="PF00001">
    <property type="entry name" value="7tm_1"/>
    <property type="match status" value="1"/>
</dbReference>
<evidence type="ECO:0000313" key="12">
    <source>
        <dbReference type="Proteomes" id="UP000001593"/>
    </source>
</evidence>
<keyword evidence="4 9" id="KW-1133">Transmembrane helix</keyword>
<feature type="transmembrane region" description="Helical" evidence="9">
    <location>
        <begin position="209"/>
        <end position="230"/>
    </location>
</feature>
<feature type="transmembrane region" description="Helical" evidence="9">
    <location>
        <begin position="112"/>
        <end position="133"/>
    </location>
</feature>
<feature type="transmembrane region" description="Helical" evidence="9">
    <location>
        <begin position="63"/>
        <end position="91"/>
    </location>
</feature>
<keyword evidence="7" id="KW-0675">Receptor</keyword>
<dbReference type="GO" id="GO:0005886">
    <property type="term" value="C:plasma membrane"/>
    <property type="evidence" value="ECO:0000318"/>
    <property type="project" value="GO_Central"/>
</dbReference>
<feature type="non-terminal residue" evidence="11">
    <location>
        <position position="231"/>
    </location>
</feature>
<dbReference type="PRINTS" id="PR00237">
    <property type="entry name" value="GPCRRHODOPSN"/>
</dbReference>
<dbReference type="AlphaFoldDB" id="A7RJH7"/>
<keyword evidence="12" id="KW-1185">Reference proteome</keyword>
<evidence type="ECO:0000256" key="2">
    <source>
        <dbReference type="ARBA" id="ARBA00022475"/>
    </source>
</evidence>
<dbReference type="eggNOG" id="KOG3656">
    <property type="taxonomic scope" value="Eukaryota"/>
</dbReference>
<evidence type="ECO:0000313" key="11">
    <source>
        <dbReference type="EMBL" id="EDO48380.1"/>
    </source>
</evidence>
<dbReference type="GO" id="GO:0007186">
    <property type="term" value="P:G protein-coupled receptor signaling pathway"/>
    <property type="evidence" value="ECO:0000318"/>
    <property type="project" value="GO_Central"/>
</dbReference>
<dbReference type="PROSITE" id="PS50262">
    <property type="entry name" value="G_PROTEIN_RECEP_F1_2"/>
    <property type="match status" value="1"/>
</dbReference>
<dbReference type="PhylomeDB" id="A7RJH7"/>
<feature type="domain" description="G-protein coupled receptors family 1 profile" evidence="10">
    <location>
        <begin position="16"/>
        <end position="231"/>
    </location>
</feature>
<evidence type="ECO:0000256" key="7">
    <source>
        <dbReference type="ARBA" id="ARBA00023170"/>
    </source>
</evidence>
<evidence type="ECO:0000259" key="10">
    <source>
        <dbReference type="PROSITE" id="PS50262"/>
    </source>
</evidence>
<feature type="non-terminal residue" evidence="11">
    <location>
        <position position="1"/>
    </location>
</feature>
<keyword evidence="8" id="KW-0807">Transducer</keyword>
<dbReference type="InterPro" id="IPR017452">
    <property type="entry name" value="GPCR_Rhodpsn_7TM"/>
</dbReference>
<dbReference type="Gene3D" id="1.20.1070.10">
    <property type="entry name" value="Rhodopsin 7-helix transmembrane proteins"/>
    <property type="match status" value="1"/>
</dbReference>
<comment type="subcellular location">
    <subcellularLocation>
        <location evidence="1">Cell membrane</location>
        <topology evidence="1">Multi-pass membrane protein</topology>
    </subcellularLocation>
</comment>
<dbReference type="STRING" id="45351.A7RJH7"/>
<feature type="transmembrane region" description="Helical" evidence="9">
    <location>
        <begin position="37"/>
        <end position="57"/>
    </location>
</feature>
<evidence type="ECO:0000256" key="5">
    <source>
        <dbReference type="ARBA" id="ARBA00023040"/>
    </source>
</evidence>
<dbReference type="PANTHER" id="PTHR24249:SF372">
    <property type="entry name" value="G-PROTEIN COUPLED RECEPTORS FAMILY 1 PROFILE DOMAIN-CONTAINING PROTEIN"/>
    <property type="match status" value="1"/>
</dbReference>
<keyword evidence="3 9" id="KW-0812">Transmembrane</keyword>
<dbReference type="CDD" id="cd00637">
    <property type="entry name" value="7tm_classA_rhodopsin-like"/>
    <property type="match status" value="1"/>
</dbReference>
<dbReference type="SUPFAM" id="SSF81321">
    <property type="entry name" value="Family A G protein-coupled receptor-like"/>
    <property type="match status" value="1"/>
</dbReference>
<dbReference type="InterPro" id="IPR050569">
    <property type="entry name" value="TAAR"/>
</dbReference>
<protein>
    <recommendedName>
        <fullName evidence="10">G-protein coupled receptors family 1 profile domain-containing protein</fullName>
    </recommendedName>
</protein>
<feature type="transmembrane region" description="Helical" evidence="9">
    <location>
        <begin position="153"/>
        <end position="176"/>
    </location>
</feature>
<dbReference type="PANTHER" id="PTHR24249">
    <property type="entry name" value="HISTAMINE RECEPTOR-RELATED G-PROTEIN COUPLED RECEPTOR"/>
    <property type="match status" value="1"/>
</dbReference>
<keyword evidence="6 9" id="KW-0472">Membrane</keyword>
<keyword evidence="2" id="KW-1003">Cell membrane</keyword>
<evidence type="ECO:0000256" key="3">
    <source>
        <dbReference type="ARBA" id="ARBA00022692"/>
    </source>
</evidence>
<name>A7RJH7_NEMVE</name>
<evidence type="ECO:0000256" key="1">
    <source>
        <dbReference type="ARBA" id="ARBA00004651"/>
    </source>
</evidence>
<organism evidence="11 12">
    <name type="scientific">Nematostella vectensis</name>
    <name type="common">Starlet sea anemone</name>
    <dbReference type="NCBI Taxonomy" id="45351"/>
    <lineage>
        <taxon>Eukaryota</taxon>
        <taxon>Metazoa</taxon>
        <taxon>Cnidaria</taxon>
        <taxon>Anthozoa</taxon>
        <taxon>Hexacorallia</taxon>
        <taxon>Actiniaria</taxon>
        <taxon>Edwardsiidae</taxon>
        <taxon>Nematostella</taxon>
    </lineage>
</organism>
<dbReference type="OMA" id="ARITVIY"/>
<dbReference type="InterPro" id="IPR000276">
    <property type="entry name" value="GPCR_Rhodpsn"/>
</dbReference>
<evidence type="ECO:0000256" key="6">
    <source>
        <dbReference type="ARBA" id="ARBA00023136"/>
    </source>
</evidence>
<proteinExistence type="predicted"/>